<reference evidence="2" key="1">
    <citation type="submission" date="2020-12" db="EMBL/GenBank/DDBJ databases">
        <title>Oil enriched cultivation method for isolating marine PHA-producing bacteria.</title>
        <authorList>
            <person name="Zheng W."/>
            <person name="Yu S."/>
            <person name="Huang Y."/>
        </authorList>
    </citation>
    <scope>NUCLEOTIDE SEQUENCE</scope>
    <source>
        <strain evidence="2">SY-2-12</strain>
    </source>
</reference>
<keyword evidence="2" id="KW-0808">Transferase</keyword>
<accession>A0A939EI41</accession>
<dbReference type="InterPro" id="IPR013216">
    <property type="entry name" value="Methyltransf_11"/>
</dbReference>
<name>A0A939EI41_9HYPH</name>
<dbReference type="EMBL" id="JAEKJZ010000005">
    <property type="protein sequence ID" value="MBN9672683.1"/>
    <property type="molecule type" value="Genomic_DNA"/>
</dbReference>
<evidence type="ECO:0000313" key="2">
    <source>
        <dbReference type="EMBL" id="MBN9672683.1"/>
    </source>
</evidence>
<dbReference type="Pfam" id="PF08241">
    <property type="entry name" value="Methyltransf_11"/>
    <property type="match status" value="1"/>
</dbReference>
<dbReference type="InterPro" id="IPR029063">
    <property type="entry name" value="SAM-dependent_MTases_sf"/>
</dbReference>
<dbReference type="AlphaFoldDB" id="A0A939EI41"/>
<protein>
    <submittedName>
        <fullName evidence="2">Methyltransferase domain-containing protein</fullName>
    </submittedName>
</protein>
<organism evidence="2 3">
    <name type="scientific">Roseibium aggregatum</name>
    <dbReference type="NCBI Taxonomy" id="187304"/>
    <lineage>
        <taxon>Bacteria</taxon>
        <taxon>Pseudomonadati</taxon>
        <taxon>Pseudomonadota</taxon>
        <taxon>Alphaproteobacteria</taxon>
        <taxon>Hyphomicrobiales</taxon>
        <taxon>Stappiaceae</taxon>
        <taxon>Roseibium</taxon>
    </lineage>
</organism>
<dbReference type="GO" id="GO:0032259">
    <property type="term" value="P:methylation"/>
    <property type="evidence" value="ECO:0007669"/>
    <property type="project" value="UniProtKB-KW"/>
</dbReference>
<dbReference type="SUPFAM" id="SSF53335">
    <property type="entry name" value="S-adenosyl-L-methionine-dependent methyltransferases"/>
    <property type="match status" value="1"/>
</dbReference>
<evidence type="ECO:0000313" key="3">
    <source>
        <dbReference type="Proteomes" id="UP000664096"/>
    </source>
</evidence>
<comment type="caution">
    <text evidence="2">The sequence shown here is derived from an EMBL/GenBank/DDBJ whole genome shotgun (WGS) entry which is preliminary data.</text>
</comment>
<dbReference type="Gene3D" id="3.40.50.150">
    <property type="entry name" value="Vaccinia Virus protein VP39"/>
    <property type="match status" value="1"/>
</dbReference>
<gene>
    <name evidence="2" type="ORF">JF539_20175</name>
</gene>
<dbReference type="GO" id="GO:0008757">
    <property type="term" value="F:S-adenosylmethionine-dependent methyltransferase activity"/>
    <property type="evidence" value="ECO:0007669"/>
    <property type="project" value="InterPro"/>
</dbReference>
<dbReference type="Proteomes" id="UP000664096">
    <property type="component" value="Unassembled WGS sequence"/>
</dbReference>
<sequence length="283" mass="31045">MKRADAATAGHLPGAKLKTDRMPGHWLLARLGKRVLRPGGLAMTRQLLTDLSVGPDDVVVELAPGLGLTAGMILDRAPLAYVGVERDRDAAEWVKRRLPSRANVSVRVGSADTTGLKAESATAVLGEAMLSMHSLQQKRKIMEEACRILETGGRYAIHELLIVPDDVPDEVKQEIEQTLSEAIHVAARPLTEAEWRSCMEQAGFDVVSVRQAPMSLLQPARIVADEGVFRAMRFVFNVLRDPDARRRVLLMRKTFTKYRDYLRGCAIVGVKNGSGPVSSKLTS</sequence>
<evidence type="ECO:0000259" key="1">
    <source>
        <dbReference type="Pfam" id="PF08241"/>
    </source>
</evidence>
<feature type="domain" description="Methyltransferase type 11" evidence="1">
    <location>
        <begin position="61"/>
        <end position="157"/>
    </location>
</feature>
<keyword evidence="2" id="KW-0489">Methyltransferase</keyword>
<dbReference type="RefSeq" id="WP_207142546.1">
    <property type="nucleotide sequence ID" value="NZ_JAEKJZ010000005.1"/>
</dbReference>
<proteinExistence type="predicted"/>